<protein>
    <recommendedName>
        <fullName evidence="1">Piezo non-specific cation channel cap domain-containing protein</fullName>
    </recommendedName>
</protein>
<dbReference type="PANTHER" id="PTHR47049:SF2">
    <property type="entry name" value="PIEZO-TYPE MECHANOSENSITIVE ION CHANNEL HOMOLOG"/>
    <property type="match status" value="1"/>
</dbReference>
<feature type="domain" description="Piezo non-specific cation channel cap" evidence="1">
    <location>
        <begin position="1"/>
        <end position="53"/>
    </location>
</feature>
<reference evidence="4" key="1">
    <citation type="submission" date="2012-12" db="EMBL/GenBank/DDBJ databases">
        <authorList>
            <person name="Hellsten U."/>
            <person name="Grimwood J."/>
            <person name="Chapman J.A."/>
            <person name="Shapiro H."/>
            <person name="Aerts A."/>
            <person name="Otillar R.P."/>
            <person name="Terry A.Y."/>
            <person name="Boore J.L."/>
            <person name="Simakov O."/>
            <person name="Marletaz F."/>
            <person name="Cho S.-J."/>
            <person name="Edsinger-Gonzales E."/>
            <person name="Havlak P."/>
            <person name="Kuo D.-H."/>
            <person name="Larsson T."/>
            <person name="Lv J."/>
            <person name="Arendt D."/>
            <person name="Savage R."/>
            <person name="Osoegawa K."/>
            <person name="de Jong P."/>
            <person name="Lindberg D.R."/>
            <person name="Seaver E.C."/>
            <person name="Weisblat D.A."/>
            <person name="Putnam N.H."/>
            <person name="Grigoriev I.V."/>
            <person name="Rokhsar D.S."/>
        </authorList>
    </citation>
    <scope>NUCLEOTIDE SEQUENCE</scope>
    <source>
        <strain evidence="4">I ESC-2004</strain>
    </source>
</reference>
<name>R7T3Y4_CAPTE</name>
<evidence type="ECO:0000313" key="3">
    <source>
        <dbReference type="EnsemblMetazoa" id="CapteP102796"/>
    </source>
</evidence>
<evidence type="ECO:0000313" key="4">
    <source>
        <dbReference type="Proteomes" id="UP000014760"/>
    </source>
</evidence>
<feature type="non-terminal residue" evidence="2">
    <location>
        <position position="1"/>
    </location>
</feature>
<dbReference type="HOGENOM" id="CLU_3002393_0_0_1"/>
<organism evidence="2">
    <name type="scientific">Capitella teleta</name>
    <name type="common">Polychaete worm</name>
    <dbReference type="NCBI Taxonomy" id="283909"/>
    <lineage>
        <taxon>Eukaryota</taxon>
        <taxon>Metazoa</taxon>
        <taxon>Spiralia</taxon>
        <taxon>Lophotrochozoa</taxon>
        <taxon>Annelida</taxon>
        <taxon>Polychaeta</taxon>
        <taxon>Sedentaria</taxon>
        <taxon>Scolecida</taxon>
        <taxon>Capitellidae</taxon>
        <taxon>Capitella</taxon>
    </lineage>
</organism>
<dbReference type="EnsemblMetazoa" id="CapteT102796">
    <property type="protein sequence ID" value="CapteP102796"/>
    <property type="gene ID" value="CapteG102796"/>
</dbReference>
<accession>R7T3Y4</accession>
<reference evidence="3" key="3">
    <citation type="submission" date="2015-06" db="UniProtKB">
        <authorList>
            <consortium name="EnsemblMetazoa"/>
        </authorList>
    </citation>
    <scope>IDENTIFICATION</scope>
</reference>
<keyword evidence="4" id="KW-1185">Reference proteome</keyword>
<dbReference type="GO" id="GO:0008381">
    <property type="term" value="F:mechanosensitive monoatomic ion channel activity"/>
    <property type="evidence" value="ECO:0007669"/>
    <property type="project" value="InterPro"/>
</dbReference>
<dbReference type="EMBL" id="AMQN01034124">
    <property type="status" value="NOT_ANNOTATED_CDS"/>
    <property type="molecule type" value="Genomic_DNA"/>
</dbReference>
<dbReference type="OrthoDB" id="303066at2759"/>
<dbReference type="InterPro" id="IPR031334">
    <property type="entry name" value="Piezo_cap_dom"/>
</dbReference>
<evidence type="ECO:0000313" key="2">
    <source>
        <dbReference type="EMBL" id="ELT87562.1"/>
    </source>
</evidence>
<reference evidence="2 4" key="2">
    <citation type="journal article" date="2013" name="Nature">
        <title>Insights into bilaterian evolution from three spiralian genomes.</title>
        <authorList>
            <person name="Simakov O."/>
            <person name="Marletaz F."/>
            <person name="Cho S.J."/>
            <person name="Edsinger-Gonzales E."/>
            <person name="Havlak P."/>
            <person name="Hellsten U."/>
            <person name="Kuo D.H."/>
            <person name="Larsson T."/>
            <person name="Lv J."/>
            <person name="Arendt D."/>
            <person name="Savage R."/>
            <person name="Osoegawa K."/>
            <person name="de Jong P."/>
            <person name="Grimwood J."/>
            <person name="Chapman J.A."/>
            <person name="Shapiro H."/>
            <person name="Aerts A."/>
            <person name="Otillar R.P."/>
            <person name="Terry A.Y."/>
            <person name="Boore J.L."/>
            <person name="Grigoriev I.V."/>
            <person name="Lindberg D.R."/>
            <person name="Seaver E.C."/>
            <person name="Weisblat D.A."/>
            <person name="Putnam N.H."/>
            <person name="Rokhsar D.S."/>
        </authorList>
    </citation>
    <scope>NUCLEOTIDE SEQUENCE</scope>
    <source>
        <strain evidence="2 4">I ESC-2004</strain>
    </source>
</reference>
<dbReference type="InterPro" id="IPR027272">
    <property type="entry name" value="Piezo"/>
</dbReference>
<dbReference type="EMBL" id="KB312250">
    <property type="protein sequence ID" value="ELT87562.1"/>
    <property type="molecule type" value="Genomic_DNA"/>
</dbReference>
<sequence>IVFEWLPNVDRIYKLIMEIYLVRECCEFRMEENLLAKLIFLYRNGSMRFQYTKAKID</sequence>
<dbReference type="AlphaFoldDB" id="R7T3Y4"/>
<gene>
    <name evidence="2" type="ORF">CAPTEDRAFT_102796</name>
</gene>
<proteinExistence type="predicted"/>
<evidence type="ECO:0000259" key="1">
    <source>
        <dbReference type="Pfam" id="PF12166"/>
    </source>
</evidence>
<dbReference type="Pfam" id="PF12166">
    <property type="entry name" value="Piezo_cap"/>
    <property type="match status" value="1"/>
</dbReference>
<dbReference type="STRING" id="283909.R7T3Y4"/>
<dbReference type="Proteomes" id="UP000014760">
    <property type="component" value="Unassembled WGS sequence"/>
</dbReference>
<dbReference type="PANTHER" id="PTHR47049">
    <property type="entry name" value="PIEZO-TYPE MECHANOSENSITIVE ION CHANNEL HOMOLOG"/>
    <property type="match status" value="1"/>
</dbReference>
<dbReference type="GO" id="GO:0016020">
    <property type="term" value="C:membrane"/>
    <property type="evidence" value="ECO:0007669"/>
    <property type="project" value="InterPro"/>
</dbReference>